<feature type="non-terminal residue" evidence="1">
    <location>
        <position position="1"/>
    </location>
</feature>
<dbReference type="EMBL" id="KV878907">
    <property type="protein sequence ID" value="OJJ81203.1"/>
    <property type="molecule type" value="Genomic_DNA"/>
</dbReference>
<dbReference type="STRING" id="1160497.A0A1L9VBC3"/>
<keyword evidence="2" id="KW-1185">Reference proteome</keyword>
<organism evidence="1 2">
    <name type="scientific">Aspergillus glaucus CBS 516.65</name>
    <dbReference type="NCBI Taxonomy" id="1160497"/>
    <lineage>
        <taxon>Eukaryota</taxon>
        <taxon>Fungi</taxon>
        <taxon>Dikarya</taxon>
        <taxon>Ascomycota</taxon>
        <taxon>Pezizomycotina</taxon>
        <taxon>Eurotiomycetes</taxon>
        <taxon>Eurotiomycetidae</taxon>
        <taxon>Eurotiales</taxon>
        <taxon>Aspergillaceae</taxon>
        <taxon>Aspergillus</taxon>
        <taxon>Aspergillus subgen. Aspergillus</taxon>
    </lineage>
</organism>
<dbReference type="RefSeq" id="XP_022397901.1">
    <property type="nucleotide sequence ID" value="XM_022550598.1"/>
</dbReference>
<dbReference type="GeneID" id="34466858"/>
<dbReference type="Gene3D" id="1.25.40.20">
    <property type="entry name" value="Ankyrin repeat-containing domain"/>
    <property type="match status" value="1"/>
</dbReference>
<evidence type="ECO:0000313" key="1">
    <source>
        <dbReference type="EMBL" id="OJJ81203.1"/>
    </source>
</evidence>
<proteinExistence type="predicted"/>
<protein>
    <submittedName>
        <fullName evidence="1">Uncharacterized protein</fullName>
    </submittedName>
</protein>
<dbReference type="OrthoDB" id="426293at2759"/>
<sequence>VVMQSLHPGRAEAFKFLYEYNPPIITRHLDHIGDALGYAVLGDNIPLASFILSQAGTDPNKSLLLYKPPIGSAAYFGNYEMLELLLKHGARINGTYTVYQAMESGSVDMLSFLMSKKDV</sequence>
<dbReference type="InterPro" id="IPR036770">
    <property type="entry name" value="Ankyrin_rpt-contain_sf"/>
</dbReference>
<dbReference type="AlphaFoldDB" id="A0A1L9VBC3"/>
<accession>A0A1L9VBC3</accession>
<name>A0A1L9VBC3_ASPGL</name>
<gene>
    <name evidence="1" type="ORF">ASPGLDRAFT_97077</name>
</gene>
<dbReference type="Pfam" id="PF12796">
    <property type="entry name" value="Ank_2"/>
    <property type="match status" value="1"/>
</dbReference>
<evidence type="ECO:0000313" key="2">
    <source>
        <dbReference type="Proteomes" id="UP000184300"/>
    </source>
</evidence>
<dbReference type="InterPro" id="IPR002110">
    <property type="entry name" value="Ankyrin_rpt"/>
</dbReference>
<feature type="non-terminal residue" evidence="1">
    <location>
        <position position="119"/>
    </location>
</feature>
<reference evidence="2" key="1">
    <citation type="journal article" date="2017" name="Genome Biol.">
        <title>Comparative genomics reveals high biological diversity and specific adaptations in the industrially and medically important fungal genus Aspergillus.</title>
        <authorList>
            <person name="de Vries R.P."/>
            <person name="Riley R."/>
            <person name="Wiebenga A."/>
            <person name="Aguilar-Osorio G."/>
            <person name="Amillis S."/>
            <person name="Uchima C.A."/>
            <person name="Anderluh G."/>
            <person name="Asadollahi M."/>
            <person name="Askin M."/>
            <person name="Barry K."/>
            <person name="Battaglia E."/>
            <person name="Bayram O."/>
            <person name="Benocci T."/>
            <person name="Braus-Stromeyer S.A."/>
            <person name="Caldana C."/>
            <person name="Canovas D."/>
            <person name="Cerqueira G.C."/>
            <person name="Chen F."/>
            <person name="Chen W."/>
            <person name="Choi C."/>
            <person name="Clum A."/>
            <person name="Dos Santos R.A."/>
            <person name="Damasio A.R."/>
            <person name="Diallinas G."/>
            <person name="Emri T."/>
            <person name="Fekete E."/>
            <person name="Flipphi M."/>
            <person name="Freyberg S."/>
            <person name="Gallo A."/>
            <person name="Gournas C."/>
            <person name="Habgood R."/>
            <person name="Hainaut M."/>
            <person name="Harispe M.L."/>
            <person name="Henrissat B."/>
            <person name="Hilden K.S."/>
            <person name="Hope R."/>
            <person name="Hossain A."/>
            <person name="Karabika E."/>
            <person name="Karaffa L."/>
            <person name="Karanyi Z."/>
            <person name="Krasevec N."/>
            <person name="Kuo A."/>
            <person name="Kusch H."/>
            <person name="LaButti K."/>
            <person name="Lagendijk E.L."/>
            <person name="Lapidus A."/>
            <person name="Levasseur A."/>
            <person name="Lindquist E."/>
            <person name="Lipzen A."/>
            <person name="Logrieco A.F."/>
            <person name="MacCabe A."/>
            <person name="Maekelae M.R."/>
            <person name="Malavazi I."/>
            <person name="Melin P."/>
            <person name="Meyer V."/>
            <person name="Mielnichuk N."/>
            <person name="Miskei M."/>
            <person name="Molnar A.P."/>
            <person name="Mule G."/>
            <person name="Ngan C.Y."/>
            <person name="Orejas M."/>
            <person name="Orosz E."/>
            <person name="Ouedraogo J.P."/>
            <person name="Overkamp K.M."/>
            <person name="Park H.-S."/>
            <person name="Perrone G."/>
            <person name="Piumi F."/>
            <person name="Punt P.J."/>
            <person name="Ram A.F."/>
            <person name="Ramon A."/>
            <person name="Rauscher S."/>
            <person name="Record E."/>
            <person name="Riano-Pachon D.M."/>
            <person name="Robert V."/>
            <person name="Roehrig J."/>
            <person name="Ruller R."/>
            <person name="Salamov A."/>
            <person name="Salih N.S."/>
            <person name="Samson R.A."/>
            <person name="Sandor E."/>
            <person name="Sanguinetti M."/>
            <person name="Schuetze T."/>
            <person name="Sepcic K."/>
            <person name="Shelest E."/>
            <person name="Sherlock G."/>
            <person name="Sophianopoulou V."/>
            <person name="Squina F.M."/>
            <person name="Sun H."/>
            <person name="Susca A."/>
            <person name="Todd R.B."/>
            <person name="Tsang A."/>
            <person name="Unkles S.E."/>
            <person name="van de Wiele N."/>
            <person name="van Rossen-Uffink D."/>
            <person name="Oliveira J.V."/>
            <person name="Vesth T.C."/>
            <person name="Visser J."/>
            <person name="Yu J.-H."/>
            <person name="Zhou M."/>
            <person name="Andersen M.R."/>
            <person name="Archer D.B."/>
            <person name="Baker S.E."/>
            <person name="Benoit I."/>
            <person name="Brakhage A.A."/>
            <person name="Braus G.H."/>
            <person name="Fischer R."/>
            <person name="Frisvad J.C."/>
            <person name="Goldman G.H."/>
            <person name="Houbraken J."/>
            <person name="Oakley B."/>
            <person name="Pocsi I."/>
            <person name="Scazzocchio C."/>
            <person name="Seiboth B."/>
            <person name="vanKuyk P.A."/>
            <person name="Wortman J."/>
            <person name="Dyer P.S."/>
            <person name="Grigoriev I.V."/>
        </authorList>
    </citation>
    <scope>NUCLEOTIDE SEQUENCE [LARGE SCALE GENOMIC DNA]</scope>
    <source>
        <strain evidence="2">CBS 516.65</strain>
    </source>
</reference>
<dbReference type="VEuPathDB" id="FungiDB:ASPGLDRAFT_97077"/>
<dbReference type="SUPFAM" id="SSF48403">
    <property type="entry name" value="Ankyrin repeat"/>
    <property type="match status" value="1"/>
</dbReference>
<dbReference type="Proteomes" id="UP000184300">
    <property type="component" value="Unassembled WGS sequence"/>
</dbReference>